<keyword evidence="9" id="KW-1185">Reference proteome</keyword>
<evidence type="ECO:0000256" key="1">
    <source>
        <dbReference type="ARBA" id="ARBA00004196"/>
    </source>
</evidence>
<keyword evidence="5" id="KW-0325">Glycoprotein</keyword>
<dbReference type="PANTHER" id="PTHR31265:SF11">
    <property type="entry name" value="OS04G0494600 PROTEIN"/>
    <property type="match status" value="1"/>
</dbReference>
<dbReference type="PANTHER" id="PTHR31265">
    <property type="entry name" value="OS02G0527500 PROTEIN-RELATED"/>
    <property type="match status" value="1"/>
</dbReference>
<evidence type="ECO:0000256" key="4">
    <source>
        <dbReference type="ARBA" id="ARBA00022729"/>
    </source>
</evidence>
<keyword evidence="4" id="KW-0732">Signal</keyword>
<proteinExistence type="predicted"/>
<evidence type="ECO:0000259" key="7">
    <source>
        <dbReference type="Pfam" id="PF04862"/>
    </source>
</evidence>
<feature type="compositionally biased region" description="Low complexity" evidence="6">
    <location>
        <begin position="455"/>
        <end position="467"/>
    </location>
</feature>
<protein>
    <recommendedName>
        <fullName evidence="7">DUF642 domain-containing protein</fullName>
    </recommendedName>
</protein>
<dbReference type="AlphaFoldDB" id="A0A835BQB1"/>
<sequence length="467" mass="49545">MNGNFEYPPNQSQMSGSTVTGQNAIPYWTTSGFVEYIGSGQQQGDMILTVPEGAHAVRLGNEASIQQQISVTPGLYYCITFRASRTCAQDEKLSVTAIPVTGYPTQSGILPIQTVYTSCGWDSYSWAFKADAGIVSFTIHNIGQEEDPACGPIIDAIAIKTLNMPQPTGNNLLTNGDFEEGPYIPPDSKSGVMVPPMDEDDVSPLPGWKIMSYKKVVKYVDSAHFAVPRGARAVEMVSGVEAALVQEVYTTVEGSWYRLEFSVGDAANQCVASSDGYSTSGMKVKASAGASDTTVEVNFGGNGGSVRGKLEFQAPASPTRVVFESLGYYTKADKSGTLCGPVLDDVSLVAIAQPGVRQGYTAGCTHMQPCGGERGHSTGAGTASIEHALAGTHQGHNMAEYANYRSKQDGHVITSGISPAVPSRSPIPFPRRARFRDQERTADDALANHLDRGSACRSGARSAARPA</sequence>
<comment type="subcellular location">
    <subcellularLocation>
        <location evidence="1">Cell envelope</location>
    </subcellularLocation>
    <subcellularLocation>
        <location evidence="2">Secreted</location>
    </subcellularLocation>
</comment>
<dbReference type="InterPro" id="IPR006946">
    <property type="entry name" value="DGR2-like_dom"/>
</dbReference>
<dbReference type="Gene3D" id="2.60.120.260">
    <property type="entry name" value="Galactose-binding domain-like"/>
    <property type="match status" value="2"/>
</dbReference>
<dbReference type="InterPro" id="IPR052437">
    <property type="entry name" value="Pectin_Meth_Modulator"/>
</dbReference>
<dbReference type="OrthoDB" id="629321at2759"/>
<evidence type="ECO:0000256" key="6">
    <source>
        <dbReference type="SAM" id="MobiDB-lite"/>
    </source>
</evidence>
<evidence type="ECO:0000313" key="8">
    <source>
        <dbReference type="EMBL" id="KAF8704264.1"/>
    </source>
</evidence>
<reference evidence="8" key="1">
    <citation type="submission" date="2020-07" db="EMBL/GenBank/DDBJ databases">
        <title>Genome sequence and genetic diversity analysis of an under-domesticated orphan crop, white fonio (Digitaria exilis).</title>
        <authorList>
            <person name="Bennetzen J.L."/>
            <person name="Chen S."/>
            <person name="Ma X."/>
            <person name="Wang X."/>
            <person name="Yssel A.E.J."/>
            <person name="Chaluvadi S.R."/>
            <person name="Johnson M."/>
            <person name="Gangashetty P."/>
            <person name="Hamidou F."/>
            <person name="Sanogo M.D."/>
            <person name="Zwaenepoel A."/>
            <person name="Wallace J."/>
            <person name="Van De Peer Y."/>
            <person name="Van Deynze A."/>
        </authorList>
    </citation>
    <scope>NUCLEOTIDE SEQUENCE</scope>
    <source>
        <tissue evidence="8">Leaves</tissue>
    </source>
</reference>
<dbReference type="Pfam" id="PF04862">
    <property type="entry name" value="DUF642"/>
    <property type="match status" value="2"/>
</dbReference>
<dbReference type="Proteomes" id="UP000636709">
    <property type="component" value="Unassembled WGS sequence"/>
</dbReference>
<gene>
    <name evidence="8" type="ORF">HU200_031763</name>
</gene>
<evidence type="ECO:0000256" key="3">
    <source>
        <dbReference type="ARBA" id="ARBA00022525"/>
    </source>
</evidence>
<dbReference type="GO" id="GO:0005576">
    <property type="term" value="C:extracellular region"/>
    <property type="evidence" value="ECO:0007669"/>
    <property type="project" value="UniProtKB-SubCell"/>
</dbReference>
<organism evidence="8 9">
    <name type="scientific">Digitaria exilis</name>
    <dbReference type="NCBI Taxonomy" id="1010633"/>
    <lineage>
        <taxon>Eukaryota</taxon>
        <taxon>Viridiplantae</taxon>
        <taxon>Streptophyta</taxon>
        <taxon>Embryophyta</taxon>
        <taxon>Tracheophyta</taxon>
        <taxon>Spermatophyta</taxon>
        <taxon>Magnoliopsida</taxon>
        <taxon>Liliopsida</taxon>
        <taxon>Poales</taxon>
        <taxon>Poaceae</taxon>
        <taxon>PACMAD clade</taxon>
        <taxon>Panicoideae</taxon>
        <taxon>Panicodae</taxon>
        <taxon>Paniceae</taxon>
        <taxon>Anthephorinae</taxon>
        <taxon>Digitaria</taxon>
    </lineage>
</organism>
<feature type="domain" description="DUF642" evidence="7">
    <location>
        <begin position="2"/>
        <end position="160"/>
    </location>
</feature>
<comment type="caution">
    <text evidence="8">The sequence shown here is derived from an EMBL/GenBank/DDBJ whole genome shotgun (WGS) entry which is preliminary data.</text>
</comment>
<accession>A0A835BQB1</accession>
<dbReference type="EMBL" id="JACEFO010001776">
    <property type="protein sequence ID" value="KAF8704264.1"/>
    <property type="molecule type" value="Genomic_DNA"/>
</dbReference>
<feature type="domain" description="DUF642" evidence="7">
    <location>
        <begin position="171"/>
        <end position="348"/>
    </location>
</feature>
<name>A0A835BQB1_9POAL</name>
<feature type="region of interest" description="Disordered" evidence="6">
    <location>
        <begin position="416"/>
        <end position="467"/>
    </location>
</feature>
<evidence type="ECO:0000313" key="9">
    <source>
        <dbReference type="Proteomes" id="UP000636709"/>
    </source>
</evidence>
<evidence type="ECO:0000256" key="2">
    <source>
        <dbReference type="ARBA" id="ARBA00004613"/>
    </source>
</evidence>
<keyword evidence="3" id="KW-0964">Secreted</keyword>
<evidence type="ECO:0000256" key="5">
    <source>
        <dbReference type="ARBA" id="ARBA00023180"/>
    </source>
</evidence>